<dbReference type="GeneID" id="24874933"/>
<feature type="transmembrane region" description="Helical" evidence="1">
    <location>
        <begin position="12"/>
        <end position="38"/>
    </location>
</feature>
<organism evidence="2 3">
    <name type="scientific">Candidatus Nitrosotenuis cloacae</name>
    <dbReference type="NCBI Taxonomy" id="1603555"/>
    <lineage>
        <taxon>Archaea</taxon>
        <taxon>Nitrososphaerota</taxon>
        <taxon>Candidatus Nitrosotenuis</taxon>
    </lineage>
</organism>
<keyword evidence="1" id="KW-1133">Transmembrane helix</keyword>
<evidence type="ECO:0000313" key="3">
    <source>
        <dbReference type="Proteomes" id="UP000266745"/>
    </source>
</evidence>
<dbReference type="RefSeq" id="WP_048187646.1">
    <property type="nucleotide sequence ID" value="NZ_CP011097.1"/>
</dbReference>
<keyword evidence="1" id="KW-0812">Transmembrane</keyword>
<accession>A0A3G1AZ54</accession>
<evidence type="ECO:0000313" key="2">
    <source>
        <dbReference type="EMBL" id="AJZ75178.2"/>
    </source>
</evidence>
<evidence type="ECO:0000256" key="1">
    <source>
        <dbReference type="SAM" id="Phobius"/>
    </source>
</evidence>
<keyword evidence="3" id="KW-1185">Reference proteome</keyword>
<dbReference type="AlphaFoldDB" id="A0A3G1AZ54"/>
<sequence>MQTQVQKVLTPRVLFTSLGVAVFSVLVLTTIAPVAHWIPVSVTETATVIAVTERGCVVDGSNGYPITVADCKASPGNVIQFSYLRPAITDSQYMQRVHARADYIIP</sequence>
<keyword evidence="1" id="KW-0472">Membrane</keyword>
<protein>
    <submittedName>
        <fullName evidence="2">Uncharacterized protein</fullName>
    </submittedName>
</protein>
<dbReference type="Proteomes" id="UP000266745">
    <property type="component" value="Chromosome"/>
</dbReference>
<gene>
    <name evidence="2" type="ORF">SU86_000890</name>
</gene>
<dbReference type="EMBL" id="CP011097">
    <property type="protein sequence ID" value="AJZ75178.2"/>
    <property type="molecule type" value="Genomic_DNA"/>
</dbReference>
<dbReference type="KEGG" id="tah:SU86_000890"/>
<proteinExistence type="predicted"/>
<dbReference type="OrthoDB" id="2152at2157"/>
<reference evidence="2 3" key="1">
    <citation type="journal article" date="2016" name="Sci. Rep.">
        <title>A novel ammonia-oxidizing archaeon from wastewater treatment plant: Its enrichment, physiological and genomic characteristics.</title>
        <authorList>
            <person name="Li Y."/>
            <person name="Ding K."/>
            <person name="Wen X."/>
            <person name="Zhang B."/>
            <person name="Shen B."/>
            <person name="Yang Y."/>
        </authorList>
    </citation>
    <scope>NUCLEOTIDE SEQUENCE [LARGE SCALE GENOMIC DNA]</scope>
    <source>
        <strain evidence="2 3">SAT1</strain>
    </source>
</reference>
<name>A0A3G1AZ54_9ARCH</name>